<dbReference type="InterPro" id="IPR004838">
    <property type="entry name" value="NHTrfase_class1_PyrdxlP-BS"/>
</dbReference>
<accession>A0A9W9M8V2</accession>
<dbReference type="AlphaFoldDB" id="A0A9W9M8V2"/>
<evidence type="ECO:0000256" key="2">
    <source>
        <dbReference type="ARBA" id="ARBA00007441"/>
    </source>
</evidence>
<evidence type="ECO:0000313" key="8">
    <source>
        <dbReference type="Proteomes" id="UP001150942"/>
    </source>
</evidence>
<organism evidence="7 8">
    <name type="scientific">Penicillium cf. viridicatum</name>
    <dbReference type="NCBI Taxonomy" id="2972119"/>
    <lineage>
        <taxon>Eukaryota</taxon>
        <taxon>Fungi</taxon>
        <taxon>Dikarya</taxon>
        <taxon>Ascomycota</taxon>
        <taxon>Pezizomycotina</taxon>
        <taxon>Eurotiomycetes</taxon>
        <taxon>Eurotiomycetidae</taxon>
        <taxon>Eurotiales</taxon>
        <taxon>Aspergillaceae</taxon>
        <taxon>Penicillium</taxon>
    </lineage>
</organism>
<reference evidence="7" key="1">
    <citation type="submission" date="2022-11" db="EMBL/GenBank/DDBJ databases">
        <authorList>
            <person name="Petersen C."/>
        </authorList>
    </citation>
    <scope>NUCLEOTIDE SEQUENCE</scope>
    <source>
        <strain evidence="7">IBT 20477</strain>
    </source>
</reference>
<dbReference type="InterPro" id="IPR015421">
    <property type="entry name" value="PyrdxlP-dep_Trfase_major"/>
</dbReference>
<evidence type="ECO:0000256" key="4">
    <source>
        <dbReference type="ARBA" id="ARBA00022679"/>
    </source>
</evidence>
<dbReference type="EMBL" id="JAPQKQ010000006">
    <property type="protein sequence ID" value="KAJ5193088.1"/>
    <property type="molecule type" value="Genomic_DNA"/>
</dbReference>
<keyword evidence="8" id="KW-1185">Reference proteome</keyword>
<dbReference type="InterPro" id="IPR051326">
    <property type="entry name" value="Kynurenine-oxoglutarate_AT"/>
</dbReference>
<comment type="similarity">
    <text evidence="2">Belongs to the class-I pyridoxal-phosphate-dependent aminotransferase family.</text>
</comment>
<dbReference type="Proteomes" id="UP001150942">
    <property type="component" value="Unassembled WGS sequence"/>
</dbReference>
<proteinExistence type="inferred from homology"/>
<comment type="caution">
    <text evidence="7">The sequence shown here is derived from an EMBL/GenBank/DDBJ whole genome shotgun (WGS) entry which is preliminary data.</text>
</comment>
<comment type="cofactor">
    <cofactor evidence="1">
        <name>pyridoxal 5'-phosphate</name>
        <dbReference type="ChEBI" id="CHEBI:597326"/>
    </cofactor>
</comment>
<dbReference type="Gene3D" id="3.90.1150.10">
    <property type="entry name" value="Aspartate Aminotransferase, domain 1"/>
    <property type="match status" value="1"/>
</dbReference>
<dbReference type="PANTHER" id="PTHR43807">
    <property type="entry name" value="FI04487P"/>
    <property type="match status" value="1"/>
</dbReference>
<reference evidence="7" key="2">
    <citation type="journal article" date="2023" name="IMA Fungus">
        <title>Comparative genomic study of the Penicillium genus elucidates a diverse pangenome and 15 lateral gene transfer events.</title>
        <authorList>
            <person name="Petersen C."/>
            <person name="Sorensen T."/>
            <person name="Nielsen M.R."/>
            <person name="Sondergaard T.E."/>
            <person name="Sorensen J.L."/>
            <person name="Fitzpatrick D.A."/>
            <person name="Frisvad J.C."/>
            <person name="Nielsen K.L."/>
        </authorList>
    </citation>
    <scope>NUCLEOTIDE SEQUENCE</scope>
    <source>
        <strain evidence="7">IBT 20477</strain>
    </source>
</reference>
<dbReference type="InterPro" id="IPR004839">
    <property type="entry name" value="Aminotransferase_I/II_large"/>
</dbReference>
<evidence type="ECO:0000256" key="5">
    <source>
        <dbReference type="ARBA" id="ARBA00022898"/>
    </source>
</evidence>
<evidence type="ECO:0000313" key="7">
    <source>
        <dbReference type="EMBL" id="KAJ5193088.1"/>
    </source>
</evidence>
<dbReference type="InterPro" id="IPR015424">
    <property type="entry name" value="PyrdxlP-dep_Trfase"/>
</dbReference>
<feature type="domain" description="Aminotransferase class I/classII large" evidence="6">
    <location>
        <begin position="34"/>
        <end position="425"/>
    </location>
</feature>
<protein>
    <recommendedName>
        <fullName evidence="6">Aminotransferase class I/classII large domain-containing protein</fullName>
    </recommendedName>
</protein>
<dbReference type="GO" id="GO:0016212">
    <property type="term" value="F:kynurenine-oxoglutarate transaminase activity"/>
    <property type="evidence" value="ECO:0007669"/>
    <property type="project" value="TreeGrafter"/>
</dbReference>
<dbReference type="PANTHER" id="PTHR43807:SF20">
    <property type="entry name" value="FI04487P"/>
    <property type="match status" value="1"/>
</dbReference>
<keyword evidence="5" id="KW-0663">Pyridoxal phosphate</keyword>
<dbReference type="PROSITE" id="PS00105">
    <property type="entry name" value="AA_TRANSFER_CLASS_1"/>
    <property type="match status" value="1"/>
</dbReference>
<dbReference type="CDD" id="cd00609">
    <property type="entry name" value="AAT_like"/>
    <property type="match status" value="1"/>
</dbReference>
<dbReference type="SUPFAM" id="SSF53383">
    <property type="entry name" value="PLP-dependent transferases"/>
    <property type="match status" value="1"/>
</dbReference>
<evidence type="ECO:0000256" key="3">
    <source>
        <dbReference type="ARBA" id="ARBA00022576"/>
    </source>
</evidence>
<keyword evidence="3" id="KW-0032">Aminotransferase</keyword>
<dbReference type="OrthoDB" id="2414662at2759"/>
<keyword evidence="4" id="KW-0808">Transferase</keyword>
<dbReference type="Gene3D" id="3.40.640.10">
    <property type="entry name" value="Type I PLP-dependent aspartate aminotransferase-like (Major domain)"/>
    <property type="match status" value="1"/>
</dbReference>
<dbReference type="GO" id="GO:0005739">
    <property type="term" value="C:mitochondrion"/>
    <property type="evidence" value="ECO:0007669"/>
    <property type="project" value="TreeGrafter"/>
</dbReference>
<name>A0A9W9M8V2_9EURO</name>
<gene>
    <name evidence="7" type="ORF">N7449_009230</name>
</gene>
<dbReference type="InterPro" id="IPR015422">
    <property type="entry name" value="PyrdxlP-dep_Trfase_small"/>
</dbReference>
<sequence length="438" mass="48111">MQSTKLVPAQRMSGPEGDIWSVVNEAVKTSTIQPVINLGQGFFGYNPPRYLLDCLKETIERVECNQYSPPMGRPRLREAIAESYSTHTGREVPLNEILITTGANEGILSIIMAYINPGDEVIIIEPLFDQFIRNVALAGGIPKYVSLSPCSYNDARQAAEWKIDMNELEASISPRTKMVVSADLGETPKGNPEILNNPHNPTGKSFRHAELQAIGDLCMRHSLIILADEVYSRFSLTSPITHVASLFPEITLTVGSIGKDFAATGWRVGFVIGKSSLLAPVATSHRHTCYASPSAAQEAAATGYKQAETNGYWVQLRSSIQQKMETLCTAWEGLGVPYYKPDGGYMVLVSLSGVQIPSGYPFPPRIADADDETKMCWFLINEIGVAGLPSSGFYVRPNESVQKAMLFRFAVCREDETLDVACKRLKKLQEYMSPSVSA</sequence>
<evidence type="ECO:0000256" key="1">
    <source>
        <dbReference type="ARBA" id="ARBA00001933"/>
    </source>
</evidence>
<dbReference type="FunFam" id="3.40.640.10:FF:000024">
    <property type="entry name" value="Kynurenine--oxoglutarate transaminase 3"/>
    <property type="match status" value="1"/>
</dbReference>
<dbReference type="GO" id="GO:0030170">
    <property type="term" value="F:pyridoxal phosphate binding"/>
    <property type="evidence" value="ECO:0007669"/>
    <property type="project" value="InterPro"/>
</dbReference>
<evidence type="ECO:0000259" key="6">
    <source>
        <dbReference type="Pfam" id="PF00155"/>
    </source>
</evidence>
<dbReference type="Pfam" id="PF00155">
    <property type="entry name" value="Aminotran_1_2"/>
    <property type="match status" value="1"/>
</dbReference>